<name>A0A1H2LTE3_9ACTN</name>
<dbReference type="Proteomes" id="UP000183180">
    <property type="component" value="Unassembled WGS sequence"/>
</dbReference>
<evidence type="ECO:0008006" key="3">
    <source>
        <dbReference type="Google" id="ProtNLM"/>
    </source>
</evidence>
<sequence>MRRSDATRATVLDRALATSRSISVTGPLTPLDADRVRARLALAMTPTSRLSVVPDPTSARWVHDVTPRPVVERPDLADLSPGEILTGLRARTEPAGTVEYLLGGRWLVLDQSHGIGDGRSSLEQIAGLAGRDGSAMAPNLERSLPADSAWHAAYRQLLRHPARLREVARLRTANAPDASDGPSRELAGWRSTRRVVATPMSADRVAALRDAVAAHGMKTSAAAVTVALWRAAVAAQEVRVDPRTQVLFDCRRYLEPTHANDHGNLAVGIPLRFPEWATPVEVGDRIREVTRSGWPVAVLGAGELRGLLRPRRVGPESTASDTATVPDRLRLSVSDMGRIGVFGDVEWDPQAPSHHLYASLEPDGPNAATTFVSEVDGTRSFTTTFYEAFVDRAVIEAAHRALCDDPVALFRQVMNPTTGTPS</sequence>
<gene>
    <name evidence="1" type="ORF">SAMN04488548_136838</name>
</gene>
<organism evidence="1 2">
    <name type="scientific">Gordonia westfalica</name>
    <dbReference type="NCBI Taxonomy" id="158898"/>
    <lineage>
        <taxon>Bacteria</taxon>
        <taxon>Bacillati</taxon>
        <taxon>Actinomycetota</taxon>
        <taxon>Actinomycetes</taxon>
        <taxon>Mycobacteriales</taxon>
        <taxon>Gordoniaceae</taxon>
        <taxon>Gordonia</taxon>
    </lineage>
</organism>
<reference evidence="1 2" key="1">
    <citation type="submission" date="2016-10" db="EMBL/GenBank/DDBJ databases">
        <authorList>
            <person name="de Groot N.N."/>
        </authorList>
    </citation>
    <scope>NUCLEOTIDE SEQUENCE [LARGE SCALE GENOMIC DNA]</scope>
    <source>
        <strain evidence="1 2">DSM 44215</strain>
    </source>
</reference>
<protein>
    <recommendedName>
        <fullName evidence="3">Condensation domain-containing protein</fullName>
    </recommendedName>
</protein>
<evidence type="ECO:0000313" key="2">
    <source>
        <dbReference type="Proteomes" id="UP000183180"/>
    </source>
</evidence>
<dbReference type="STRING" id="158898.SAMN04488548_136838"/>
<accession>A0A1H2LTE3</accession>
<evidence type="ECO:0000313" key="1">
    <source>
        <dbReference type="EMBL" id="SDU84257.1"/>
    </source>
</evidence>
<dbReference type="AlphaFoldDB" id="A0A1H2LTE3"/>
<dbReference type="RefSeq" id="WP_074854135.1">
    <property type="nucleotide sequence ID" value="NZ_FNLM01000036.1"/>
</dbReference>
<dbReference type="OrthoDB" id="5049119at2"/>
<proteinExistence type="predicted"/>
<dbReference type="EMBL" id="FNLM01000036">
    <property type="protein sequence ID" value="SDU84257.1"/>
    <property type="molecule type" value="Genomic_DNA"/>
</dbReference>